<dbReference type="RefSeq" id="XP_009017411.1">
    <property type="nucleotide sequence ID" value="XM_009019163.1"/>
</dbReference>
<feature type="region of interest" description="Disordered" evidence="1">
    <location>
        <begin position="165"/>
        <end position="193"/>
    </location>
</feature>
<sequence>MGNVLSNAALVMNRASMVMESGGLEHASTNLEDMKKNERRNKTGQKSKENGSLLTCFIFACHNGVNSIRGLLTAEVIETSTTIGNYLVTKEIILQIDPKKNKPIGSEITIKLMENQYEDYKHKFSKKFIKKYTLVLENLRVNNRKQCKNQCNCAKKLSDFISTINRVKNPQHQTNDISSKSGKPNPSTTPKQTDLMLNKKIGNPKVGLSLSHSQFNSKNLQEVSKTNQQTLISKPQQGINQPKPTPNTTSQITKSTTSKSNIQMVTPSSTKATNITTTATTTATTAITNATTTATTKTTDAKTTATTTAKTNATRTPTHTTNQQFPQRPKQ</sequence>
<dbReference type="EMBL" id="KB096478">
    <property type="protein sequence ID" value="ESO04493.1"/>
    <property type="molecule type" value="Genomic_DNA"/>
</dbReference>
<feature type="region of interest" description="Disordered" evidence="1">
    <location>
        <begin position="233"/>
        <end position="268"/>
    </location>
</feature>
<dbReference type="InParanoid" id="T1FKT8"/>
<dbReference type="KEGG" id="hro:HELRODRAFT_184237"/>
<dbReference type="GeneID" id="20209437"/>
<feature type="region of interest" description="Disordered" evidence="1">
    <location>
        <begin position="297"/>
        <end position="331"/>
    </location>
</feature>
<dbReference type="AlphaFoldDB" id="T1FKT8"/>
<reference evidence="4" key="1">
    <citation type="submission" date="2012-12" db="EMBL/GenBank/DDBJ databases">
        <authorList>
            <person name="Hellsten U."/>
            <person name="Grimwood J."/>
            <person name="Chapman J.A."/>
            <person name="Shapiro H."/>
            <person name="Aerts A."/>
            <person name="Otillar R.P."/>
            <person name="Terry A.Y."/>
            <person name="Boore J.L."/>
            <person name="Simakov O."/>
            <person name="Marletaz F."/>
            <person name="Cho S.-J."/>
            <person name="Edsinger-Gonzales E."/>
            <person name="Havlak P."/>
            <person name="Kuo D.-H."/>
            <person name="Larsson T."/>
            <person name="Lv J."/>
            <person name="Arendt D."/>
            <person name="Savage R."/>
            <person name="Osoegawa K."/>
            <person name="de Jong P."/>
            <person name="Lindberg D.R."/>
            <person name="Seaver E.C."/>
            <person name="Weisblat D.A."/>
            <person name="Putnam N.H."/>
            <person name="Grigoriev I.V."/>
            <person name="Rokhsar D.S."/>
        </authorList>
    </citation>
    <scope>NUCLEOTIDE SEQUENCE</scope>
</reference>
<accession>T1FKT8</accession>
<feature type="compositionally biased region" description="Polar residues" evidence="1">
    <location>
        <begin position="233"/>
        <end position="242"/>
    </location>
</feature>
<feature type="compositionally biased region" description="Low complexity" evidence="1">
    <location>
        <begin position="297"/>
        <end position="322"/>
    </location>
</feature>
<keyword evidence="4" id="KW-1185">Reference proteome</keyword>
<reference evidence="3" key="3">
    <citation type="submission" date="2015-06" db="UniProtKB">
        <authorList>
            <consortium name="EnsemblMetazoa"/>
        </authorList>
    </citation>
    <scope>IDENTIFICATION</scope>
</reference>
<evidence type="ECO:0000256" key="1">
    <source>
        <dbReference type="SAM" id="MobiDB-lite"/>
    </source>
</evidence>
<name>T1FKT8_HELRO</name>
<evidence type="ECO:0000313" key="3">
    <source>
        <dbReference type="EnsemblMetazoa" id="HelroP184237"/>
    </source>
</evidence>
<feature type="compositionally biased region" description="Low complexity" evidence="1">
    <location>
        <begin position="247"/>
        <end position="263"/>
    </location>
</feature>
<dbReference type="CTD" id="20209437"/>
<dbReference type="EMBL" id="AMQM01009469">
    <property type="status" value="NOT_ANNOTATED_CDS"/>
    <property type="molecule type" value="Genomic_DNA"/>
</dbReference>
<dbReference type="Proteomes" id="UP000015101">
    <property type="component" value="Unassembled WGS sequence"/>
</dbReference>
<feature type="region of interest" description="Disordered" evidence="1">
    <location>
        <begin position="26"/>
        <end position="47"/>
    </location>
</feature>
<proteinExistence type="predicted"/>
<dbReference type="HOGENOM" id="CLU_840142_0_0_1"/>
<evidence type="ECO:0000313" key="4">
    <source>
        <dbReference type="Proteomes" id="UP000015101"/>
    </source>
</evidence>
<reference evidence="2 4" key="2">
    <citation type="journal article" date="2013" name="Nature">
        <title>Insights into bilaterian evolution from three spiralian genomes.</title>
        <authorList>
            <person name="Simakov O."/>
            <person name="Marletaz F."/>
            <person name="Cho S.J."/>
            <person name="Edsinger-Gonzales E."/>
            <person name="Havlak P."/>
            <person name="Hellsten U."/>
            <person name="Kuo D.H."/>
            <person name="Larsson T."/>
            <person name="Lv J."/>
            <person name="Arendt D."/>
            <person name="Savage R."/>
            <person name="Osoegawa K."/>
            <person name="de Jong P."/>
            <person name="Grimwood J."/>
            <person name="Chapman J.A."/>
            <person name="Shapiro H."/>
            <person name="Aerts A."/>
            <person name="Otillar R.P."/>
            <person name="Terry A.Y."/>
            <person name="Boore J.L."/>
            <person name="Grigoriev I.V."/>
            <person name="Lindberg D.R."/>
            <person name="Seaver E.C."/>
            <person name="Weisblat D.A."/>
            <person name="Putnam N.H."/>
            <person name="Rokhsar D.S."/>
        </authorList>
    </citation>
    <scope>NUCLEOTIDE SEQUENCE</scope>
</reference>
<protein>
    <submittedName>
        <fullName evidence="2 3">Uncharacterized protein</fullName>
    </submittedName>
</protein>
<gene>
    <name evidence="3" type="primary">20209437</name>
    <name evidence="2" type="ORF">HELRODRAFT_184237</name>
</gene>
<dbReference type="EnsemblMetazoa" id="HelroT184237">
    <property type="protein sequence ID" value="HelroP184237"/>
    <property type="gene ID" value="HelroG184237"/>
</dbReference>
<feature type="compositionally biased region" description="Polar residues" evidence="1">
    <location>
        <begin position="165"/>
        <end position="192"/>
    </location>
</feature>
<organism evidence="3 4">
    <name type="scientific">Helobdella robusta</name>
    <name type="common">Californian leech</name>
    <dbReference type="NCBI Taxonomy" id="6412"/>
    <lineage>
        <taxon>Eukaryota</taxon>
        <taxon>Metazoa</taxon>
        <taxon>Spiralia</taxon>
        <taxon>Lophotrochozoa</taxon>
        <taxon>Annelida</taxon>
        <taxon>Clitellata</taxon>
        <taxon>Hirudinea</taxon>
        <taxon>Rhynchobdellida</taxon>
        <taxon>Glossiphoniidae</taxon>
        <taxon>Helobdella</taxon>
    </lineage>
</organism>
<evidence type="ECO:0000313" key="2">
    <source>
        <dbReference type="EMBL" id="ESO04493.1"/>
    </source>
</evidence>